<dbReference type="EMBL" id="JANEYF010001277">
    <property type="protein sequence ID" value="KAJ8965145.1"/>
    <property type="molecule type" value="Genomic_DNA"/>
</dbReference>
<protein>
    <submittedName>
        <fullName evidence="1">Uncharacterized protein</fullName>
    </submittedName>
</protein>
<evidence type="ECO:0000313" key="2">
    <source>
        <dbReference type="Proteomes" id="UP001162156"/>
    </source>
</evidence>
<dbReference type="Proteomes" id="UP001162156">
    <property type="component" value="Unassembled WGS sequence"/>
</dbReference>
<dbReference type="AlphaFoldDB" id="A0AAV8ZMU6"/>
<gene>
    <name evidence="1" type="ORF">NQ314_004370</name>
</gene>
<sequence>MERLKTVNDKLQMELLANEGFAVNSRRGTAHIFSVEALERFLKANQLTHLVRAHEVAQAGFHVIYLYLNCLLSHL</sequence>
<accession>A0AAV8ZMU6</accession>
<dbReference type="InterPro" id="IPR029052">
    <property type="entry name" value="Metallo-depent_PP-like"/>
</dbReference>
<proteinExistence type="predicted"/>
<keyword evidence="2" id="KW-1185">Reference proteome</keyword>
<dbReference type="SUPFAM" id="SSF56300">
    <property type="entry name" value="Metallo-dependent phosphatases"/>
    <property type="match status" value="1"/>
</dbReference>
<name>A0AAV8ZMU6_9CUCU</name>
<organism evidence="1 2">
    <name type="scientific">Rhamnusium bicolor</name>
    <dbReference type="NCBI Taxonomy" id="1586634"/>
    <lineage>
        <taxon>Eukaryota</taxon>
        <taxon>Metazoa</taxon>
        <taxon>Ecdysozoa</taxon>
        <taxon>Arthropoda</taxon>
        <taxon>Hexapoda</taxon>
        <taxon>Insecta</taxon>
        <taxon>Pterygota</taxon>
        <taxon>Neoptera</taxon>
        <taxon>Endopterygota</taxon>
        <taxon>Coleoptera</taxon>
        <taxon>Polyphaga</taxon>
        <taxon>Cucujiformia</taxon>
        <taxon>Chrysomeloidea</taxon>
        <taxon>Cerambycidae</taxon>
        <taxon>Lepturinae</taxon>
        <taxon>Rhagiini</taxon>
        <taxon>Rhamnusium</taxon>
    </lineage>
</organism>
<dbReference type="Gene3D" id="3.60.21.10">
    <property type="match status" value="1"/>
</dbReference>
<evidence type="ECO:0000313" key="1">
    <source>
        <dbReference type="EMBL" id="KAJ8965145.1"/>
    </source>
</evidence>
<comment type="caution">
    <text evidence="1">The sequence shown here is derived from an EMBL/GenBank/DDBJ whole genome shotgun (WGS) entry which is preliminary data.</text>
</comment>
<reference evidence="1" key="1">
    <citation type="journal article" date="2023" name="Insect Mol. Biol.">
        <title>Genome sequencing provides insights into the evolution of gene families encoding plant cell wall-degrading enzymes in longhorned beetles.</title>
        <authorList>
            <person name="Shin N.R."/>
            <person name="Okamura Y."/>
            <person name="Kirsch R."/>
            <person name="Pauchet Y."/>
        </authorList>
    </citation>
    <scope>NUCLEOTIDE SEQUENCE</scope>
    <source>
        <strain evidence="1">RBIC_L_NR</strain>
    </source>
</reference>